<dbReference type="Pfam" id="PF04246">
    <property type="entry name" value="RseC_MucC"/>
    <property type="match status" value="1"/>
</dbReference>
<name>A0ABX5J5T5_9RHOB</name>
<keyword evidence="1" id="KW-1133">Transmembrane helix</keyword>
<evidence type="ECO:0000256" key="1">
    <source>
        <dbReference type="SAM" id="Phobius"/>
    </source>
</evidence>
<keyword evidence="1" id="KW-0812">Transmembrane</keyword>
<keyword evidence="3" id="KW-1185">Reference proteome</keyword>
<comment type="caution">
    <text evidence="2">The sequence shown here is derived from an EMBL/GenBank/DDBJ whole genome shotgun (WGS) entry which is preliminary data.</text>
</comment>
<proteinExistence type="predicted"/>
<dbReference type="Proteomes" id="UP000240800">
    <property type="component" value="Unassembled WGS sequence"/>
</dbReference>
<protein>
    <submittedName>
        <fullName evidence="2">RseC/MucC-like positive regulator of sigma(E)</fullName>
    </submittedName>
</protein>
<dbReference type="RefSeq" id="WP_108223323.1">
    <property type="nucleotide sequence ID" value="NZ_PZZW01000004.1"/>
</dbReference>
<reference evidence="2 3" key="1">
    <citation type="submission" date="2018-04" db="EMBL/GenBank/DDBJ databases">
        <title>Genomic Encyclopedia of Type Strains, Phase III (KMG-III): the genomes of soil and plant-associated and newly described type strains.</title>
        <authorList>
            <person name="Whitman W."/>
        </authorList>
    </citation>
    <scope>NUCLEOTIDE SEQUENCE [LARGE SCALE GENOMIC DNA]</scope>
    <source>
        <strain evidence="2 3">JA192</strain>
    </source>
</reference>
<feature type="transmembrane region" description="Helical" evidence="1">
    <location>
        <begin position="87"/>
        <end position="111"/>
    </location>
</feature>
<evidence type="ECO:0000313" key="3">
    <source>
        <dbReference type="Proteomes" id="UP000240800"/>
    </source>
</evidence>
<organism evidence="2 3">
    <name type="scientific">Cereibacter johrii</name>
    <dbReference type="NCBI Taxonomy" id="445629"/>
    <lineage>
        <taxon>Bacteria</taxon>
        <taxon>Pseudomonadati</taxon>
        <taxon>Pseudomonadota</taxon>
        <taxon>Alphaproteobacteria</taxon>
        <taxon>Rhodobacterales</taxon>
        <taxon>Paracoccaceae</taxon>
        <taxon>Cereibacter</taxon>
    </lineage>
</organism>
<evidence type="ECO:0000313" key="2">
    <source>
        <dbReference type="EMBL" id="PTM78232.1"/>
    </source>
</evidence>
<sequence>MAGGGPRVGTPADPRLLRERLRVVAAPPGRLRLSAPRAAGCAACGARAACGGAAASGPARLLEIACPPDLAPRPGDEVEVALSGGRFLAAVGLAYLLPTLAVVTAAGAGLALQLPDLGVALLCLPALALSLIPLALAGRGEGLAEALRVEALHPAGPSGPDPCGP</sequence>
<keyword evidence="1" id="KW-0472">Membrane</keyword>
<gene>
    <name evidence="2" type="ORF">C8J29_104189</name>
</gene>
<feature type="transmembrane region" description="Helical" evidence="1">
    <location>
        <begin position="117"/>
        <end position="138"/>
    </location>
</feature>
<accession>A0ABX5J5T5</accession>
<dbReference type="EMBL" id="PZZW01000004">
    <property type="protein sequence ID" value="PTM78232.1"/>
    <property type="molecule type" value="Genomic_DNA"/>
</dbReference>